<sequence length="188" mass="20640">MATLPEDAPATERDKSHRGNAGQFFVAGELCRRGYAAVVTLGNTPNTDILCSNRAGTRFVHIQVKTYDPRKPTCSVGVKAERTFGPNFFWVLAGIPGPGADGDFRYFVIPSAEMAQNVSAKHRRWLATPGKGGIAHKDNRVRAVSIPPFSRDYFWSVDGYEDRWDLIDTAMTCDPPIVILPADASKPT</sequence>
<organism evidence="1 2">
    <name type="scientific">Paraburkholderia susongensis</name>
    <dbReference type="NCBI Taxonomy" id="1515439"/>
    <lineage>
        <taxon>Bacteria</taxon>
        <taxon>Pseudomonadati</taxon>
        <taxon>Pseudomonadota</taxon>
        <taxon>Betaproteobacteria</taxon>
        <taxon>Burkholderiales</taxon>
        <taxon>Burkholderiaceae</taxon>
        <taxon>Paraburkholderia</taxon>
    </lineage>
</organism>
<evidence type="ECO:0008006" key="3">
    <source>
        <dbReference type="Google" id="ProtNLM"/>
    </source>
</evidence>
<dbReference type="Gene3D" id="3.40.1350.10">
    <property type="match status" value="1"/>
</dbReference>
<keyword evidence="2" id="KW-1185">Reference proteome</keyword>
<evidence type="ECO:0000313" key="1">
    <source>
        <dbReference type="EMBL" id="SMG13988.1"/>
    </source>
</evidence>
<dbReference type="InterPro" id="IPR011856">
    <property type="entry name" value="tRNA_endonuc-like_dom_sf"/>
</dbReference>
<proteinExistence type="predicted"/>
<gene>
    <name evidence="1" type="ORF">SAMN06265784_101685</name>
</gene>
<dbReference type="AlphaFoldDB" id="A0A1X7IGP2"/>
<evidence type="ECO:0000313" key="2">
    <source>
        <dbReference type="Proteomes" id="UP000193228"/>
    </source>
</evidence>
<accession>A0A1X7IGP2</accession>
<protein>
    <recommendedName>
        <fullName evidence="3">PD(D/E)XK endonuclease domain-containing protein</fullName>
    </recommendedName>
</protein>
<name>A0A1X7IGP2_9BURK</name>
<reference evidence="2" key="1">
    <citation type="submission" date="2017-04" db="EMBL/GenBank/DDBJ databases">
        <authorList>
            <person name="Varghese N."/>
            <person name="Submissions S."/>
        </authorList>
    </citation>
    <scope>NUCLEOTIDE SEQUENCE [LARGE SCALE GENOMIC DNA]</scope>
    <source>
        <strain evidence="2">LMG 29540</strain>
    </source>
</reference>
<dbReference type="EMBL" id="FXAT01000001">
    <property type="protein sequence ID" value="SMG13988.1"/>
    <property type="molecule type" value="Genomic_DNA"/>
</dbReference>
<dbReference type="Proteomes" id="UP000193228">
    <property type="component" value="Unassembled WGS sequence"/>
</dbReference>
<dbReference type="GO" id="GO:0003676">
    <property type="term" value="F:nucleic acid binding"/>
    <property type="evidence" value="ECO:0007669"/>
    <property type="project" value="InterPro"/>
</dbReference>